<dbReference type="EMBL" id="CP000527">
    <property type="protein sequence ID" value="ABM27513.1"/>
    <property type="molecule type" value="Genomic_DNA"/>
</dbReference>
<dbReference type="Pfam" id="PF13353">
    <property type="entry name" value="Fer4_12"/>
    <property type="match status" value="1"/>
</dbReference>
<evidence type="ECO:0000256" key="6">
    <source>
        <dbReference type="ARBA" id="ARBA00022723"/>
    </source>
</evidence>
<name>A0A0H3A5C8_NITV4</name>
<evidence type="ECO:0000313" key="13">
    <source>
        <dbReference type="Proteomes" id="UP000009173"/>
    </source>
</evidence>
<keyword evidence="6" id="KW-0479">Metal-binding</keyword>
<keyword evidence="7" id="KW-0560">Oxidoreductase</keyword>
<dbReference type="SUPFAM" id="SSF102114">
    <property type="entry name" value="Radical SAM enzymes"/>
    <property type="match status" value="1"/>
</dbReference>
<dbReference type="PROSITE" id="PS01087">
    <property type="entry name" value="RADICAL_ACTIVATING"/>
    <property type="match status" value="1"/>
</dbReference>
<dbReference type="SUPFAM" id="SSF54862">
    <property type="entry name" value="4Fe-4S ferredoxins"/>
    <property type="match status" value="1"/>
</dbReference>
<dbReference type="SFLD" id="SFLDS00029">
    <property type="entry name" value="Radical_SAM"/>
    <property type="match status" value="1"/>
</dbReference>
<evidence type="ECO:0000259" key="10">
    <source>
        <dbReference type="PROSITE" id="PS51379"/>
    </source>
</evidence>
<evidence type="ECO:0000256" key="8">
    <source>
        <dbReference type="ARBA" id="ARBA00023004"/>
    </source>
</evidence>
<evidence type="ECO:0000256" key="4">
    <source>
        <dbReference type="ARBA" id="ARBA00022485"/>
    </source>
</evidence>
<dbReference type="InterPro" id="IPR012839">
    <property type="entry name" value="Organic_radical_activase"/>
</dbReference>
<keyword evidence="4" id="KW-0004">4Fe-4S</keyword>
<dbReference type="InterPro" id="IPR040074">
    <property type="entry name" value="BssD/PflA/YjjW"/>
</dbReference>
<dbReference type="PANTHER" id="PTHR30352:SF4">
    <property type="entry name" value="PYRUVATE FORMATE-LYASE 2-ACTIVATING ENZYME"/>
    <property type="match status" value="1"/>
</dbReference>
<evidence type="ECO:0000256" key="2">
    <source>
        <dbReference type="ARBA" id="ARBA00009777"/>
    </source>
</evidence>
<dbReference type="HOGENOM" id="CLU_058969_0_0_7"/>
<dbReference type="PROSITE" id="PS51918">
    <property type="entry name" value="RADICAL_SAM"/>
    <property type="match status" value="1"/>
</dbReference>
<dbReference type="GO" id="GO:0046872">
    <property type="term" value="F:metal ion binding"/>
    <property type="evidence" value="ECO:0007669"/>
    <property type="project" value="UniProtKB-KW"/>
</dbReference>
<keyword evidence="9" id="KW-0411">Iron-sulfur</keyword>
<dbReference type="CDD" id="cd01335">
    <property type="entry name" value="Radical_SAM"/>
    <property type="match status" value="1"/>
</dbReference>
<comment type="cofactor">
    <cofactor evidence="1">
        <name>[4Fe-4S] cluster</name>
        <dbReference type="ChEBI" id="CHEBI:49883"/>
    </cofactor>
</comment>
<dbReference type="InterPro" id="IPR017896">
    <property type="entry name" value="4Fe4S_Fe-S-bd"/>
</dbReference>
<evidence type="ECO:0000313" key="12">
    <source>
        <dbReference type="EMBL" id="ABM27513.1"/>
    </source>
</evidence>
<gene>
    <name evidence="12" type="ordered locus">Dvul_0490</name>
</gene>
<dbReference type="GO" id="GO:0016491">
    <property type="term" value="F:oxidoreductase activity"/>
    <property type="evidence" value="ECO:0007669"/>
    <property type="project" value="UniProtKB-KW"/>
</dbReference>
<dbReference type="PANTHER" id="PTHR30352">
    <property type="entry name" value="PYRUVATE FORMATE-LYASE-ACTIVATING ENZYME"/>
    <property type="match status" value="1"/>
</dbReference>
<dbReference type="InterPro" id="IPR001989">
    <property type="entry name" value="Radical_activat_CS"/>
</dbReference>
<accession>A0A0H3A5C8</accession>
<evidence type="ECO:0000256" key="5">
    <source>
        <dbReference type="ARBA" id="ARBA00022691"/>
    </source>
</evidence>
<dbReference type="Proteomes" id="UP000009173">
    <property type="component" value="Chromosome"/>
</dbReference>
<dbReference type="SFLD" id="SFLDG01118">
    <property type="entry name" value="activating_enzymes__group_2"/>
    <property type="match status" value="1"/>
</dbReference>
<dbReference type="KEGG" id="dvl:Dvul_0490"/>
<dbReference type="RefSeq" id="WP_011791646.1">
    <property type="nucleotide sequence ID" value="NC_008751.1"/>
</dbReference>
<dbReference type="InterPro" id="IPR034457">
    <property type="entry name" value="Organic_radical-activating"/>
</dbReference>
<protein>
    <submittedName>
        <fullName evidence="12">Glycyl-radical enzyme activating protein family</fullName>
    </submittedName>
</protein>
<dbReference type="InterPro" id="IPR013785">
    <property type="entry name" value="Aldolase_TIM"/>
</dbReference>
<dbReference type="InterPro" id="IPR058240">
    <property type="entry name" value="rSAM_sf"/>
</dbReference>
<dbReference type="InterPro" id="IPR007197">
    <property type="entry name" value="rSAM"/>
</dbReference>
<comment type="subunit">
    <text evidence="3">Monomer.</text>
</comment>
<dbReference type="NCBIfam" id="TIGR02494">
    <property type="entry name" value="PFLE_PFLC"/>
    <property type="match status" value="1"/>
</dbReference>
<dbReference type="PROSITE" id="PS51379">
    <property type="entry name" value="4FE4S_FER_2"/>
    <property type="match status" value="2"/>
</dbReference>
<dbReference type="GO" id="GO:0051539">
    <property type="term" value="F:4 iron, 4 sulfur cluster binding"/>
    <property type="evidence" value="ECO:0007669"/>
    <property type="project" value="UniProtKB-KW"/>
</dbReference>
<feature type="domain" description="Radical SAM core" evidence="11">
    <location>
        <begin position="22"/>
        <end position="307"/>
    </location>
</feature>
<evidence type="ECO:0000259" key="11">
    <source>
        <dbReference type="PROSITE" id="PS51918"/>
    </source>
</evidence>
<dbReference type="PIRSF" id="PIRSF000371">
    <property type="entry name" value="PFL_act_enz"/>
    <property type="match status" value="1"/>
</dbReference>
<dbReference type="Gene3D" id="3.20.20.70">
    <property type="entry name" value="Aldolase class I"/>
    <property type="match status" value="1"/>
</dbReference>
<proteinExistence type="inferred from homology"/>
<feature type="domain" description="4Fe-4S ferredoxin-type" evidence="10">
    <location>
        <begin position="86"/>
        <end position="117"/>
    </location>
</feature>
<sequence>MSSIADRKTTGITFNIQKYSVHDGPGIRTVVFLKGCPLKCRWCSNPESQRKSVELAYNTGRCLTLAKCVRCVEICTAGAISRAEDDTISIDRALCNDCEQLCSGACPSNALITYGAHKTVDEVLRAVEQDSLFYARSGGGMTISGGEPFAQPAFTLALLREARRRRVHTAVETCGYASWDDMAAALPFLNYVLYDIKNLDDARHKEATGVSNQRIVENLRALRAEFPGIPVLVRTPVIPGFNDNEDDIAAIAALTRELGVSYQLLPYHRLGTQKYHFLDREAPMGEVTLDAETMRRLEAVVAQTADS</sequence>
<evidence type="ECO:0000256" key="7">
    <source>
        <dbReference type="ARBA" id="ARBA00023002"/>
    </source>
</evidence>
<reference evidence="13" key="1">
    <citation type="journal article" date="2009" name="Environ. Microbiol.">
        <title>Contribution of mobile genetic elements to Desulfovibrio vulgaris genome plasticity.</title>
        <authorList>
            <person name="Walker C.B."/>
            <person name="Stolyar S."/>
            <person name="Chivian D."/>
            <person name="Pinel N."/>
            <person name="Gabster J.A."/>
            <person name="Dehal P.S."/>
            <person name="He Z."/>
            <person name="Yang Z.K."/>
            <person name="Yen H.C."/>
            <person name="Zhou J."/>
            <person name="Wall J.D."/>
            <person name="Hazen T.C."/>
            <person name="Arkin A.P."/>
            <person name="Stahl D.A."/>
        </authorList>
    </citation>
    <scope>NUCLEOTIDE SEQUENCE [LARGE SCALE GENOMIC DNA]</scope>
    <source>
        <strain evidence="13">DP4</strain>
    </source>
</reference>
<evidence type="ECO:0000256" key="3">
    <source>
        <dbReference type="ARBA" id="ARBA00011245"/>
    </source>
</evidence>
<organism evidence="12 13">
    <name type="scientific">Nitratidesulfovibrio vulgaris (strain DP4)</name>
    <name type="common">Desulfovibrio vulgaris</name>
    <dbReference type="NCBI Taxonomy" id="391774"/>
    <lineage>
        <taxon>Bacteria</taxon>
        <taxon>Pseudomonadati</taxon>
        <taxon>Thermodesulfobacteriota</taxon>
        <taxon>Desulfovibrionia</taxon>
        <taxon>Desulfovibrionales</taxon>
        <taxon>Desulfovibrionaceae</taxon>
        <taxon>Nitratidesulfovibrio</taxon>
    </lineage>
</organism>
<evidence type="ECO:0000256" key="1">
    <source>
        <dbReference type="ARBA" id="ARBA00001966"/>
    </source>
</evidence>
<dbReference type="AlphaFoldDB" id="A0A0H3A5C8"/>
<dbReference type="Pfam" id="PF04055">
    <property type="entry name" value="Radical_SAM"/>
    <property type="match status" value="1"/>
</dbReference>
<comment type="similarity">
    <text evidence="2">Belongs to the organic radical-activating enzymes family.</text>
</comment>
<feature type="domain" description="4Fe-4S ferredoxin-type" evidence="10">
    <location>
        <begin position="53"/>
        <end position="85"/>
    </location>
</feature>
<evidence type="ECO:0000256" key="9">
    <source>
        <dbReference type="ARBA" id="ARBA00023014"/>
    </source>
</evidence>
<keyword evidence="5" id="KW-0949">S-adenosyl-L-methionine</keyword>
<keyword evidence="8" id="KW-0408">Iron</keyword>
<dbReference type="SFLD" id="SFLDG01066">
    <property type="entry name" value="organic_radical-activating_enz"/>
    <property type="match status" value="1"/>
</dbReference>